<proteinExistence type="predicted"/>
<keyword evidence="2" id="KW-1185">Reference proteome</keyword>
<dbReference type="Proteomes" id="UP000054776">
    <property type="component" value="Unassembled WGS sequence"/>
</dbReference>
<evidence type="ECO:0000313" key="1">
    <source>
        <dbReference type="EMBL" id="KRY27024.1"/>
    </source>
</evidence>
<organism evidence="1 2">
    <name type="scientific">Trichinella spiralis</name>
    <name type="common">Trichina worm</name>
    <dbReference type="NCBI Taxonomy" id="6334"/>
    <lineage>
        <taxon>Eukaryota</taxon>
        <taxon>Metazoa</taxon>
        <taxon>Ecdysozoa</taxon>
        <taxon>Nematoda</taxon>
        <taxon>Enoplea</taxon>
        <taxon>Dorylaimia</taxon>
        <taxon>Trichinellida</taxon>
        <taxon>Trichinellidae</taxon>
        <taxon>Trichinella</taxon>
    </lineage>
</organism>
<dbReference type="EMBL" id="JYDH01000294">
    <property type="protein sequence ID" value="KRY27024.1"/>
    <property type="molecule type" value="Genomic_DNA"/>
</dbReference>
<sequence length="134" mass="15512">LNLNCSAQLKHIQKLLQFIYHCINFFLENFNFFYSLCCSGHNKQIMHRYYNSIYTYQRCSCSHQYVPYVASETSVIGYINCTHFIHNSITLTSSEYDVSSDGTFIGYINCTHFIHDSITLTSSEYDVSSDGTFS</sequence>
<feature type="non-terminal residue" evidence="1">
    <location>
        <position position="1"/>
    </location>
</feature>
<dbReference type="InParanoid" id="A0A0V1AQF3"/>
<accession>A0A0V1AQF3</accession>
<dbReference type="AlphaFoldDB" id="A0A0V1AQF3"/>
<name>A0A0V1AQF3_TRISP</name>
<evidence type="ECO:0000313" key="2">
    <source>
        <dbReference type="Proteomes" id="UP000054776"/>
    </source>
</evidence>
<comment type="caution">
    <text evidence="1">The sequence shown here is derived from an EMBL/GenBank/DDBJ whole genome shotgun (WGS) entry which is preliminary data.</text>
</comment>
<protein>
    <submittedName>
        <fullName evidence="1">Uncharacterized protein</fullName>
    </submittedName>
</protein>
<gene>
    <name evidence="1" type="ORF">T01_5440</name>
</gene>
<feature type="non-terminal residue" evidence="1">
    <location>
        <position position="134"/>
    </location>
</feature>
<reference evidence="1 2" key="1">
    <citation type="submission" date="2015-01" db="EMBL/GenBank/DDBJ databases">
        <title>Evolution of Trichinella species and genotypes.</title>
        <authorList>
            <person name="Korhonen P.K."/>
            <person name="Edoardo P."/>
            <person name="Giuseppe L.R."/>
            <person name="Gasser R.B."/>
        </authorList>
    </citation>
    <scope>NUCLEOTIDE SEQUENCE [LARGE SCALE GENOMIC DNA]</scope>
    <source>
        <strain evidence="1">ISS3</strain>
    </source>
</reference>